<feature type="compositionally biased region" description="Low complexity" evidence="1">
    <location>
        <begin position="289"/>
        <end position="314"/>
    </location>
</feature>
<name>A0ABP1QKH4_9HEXA</name>
<sequence length="353" mass="39715">MNRVHPKELLGMLPEDFHKHTEPDQADEDLDPATISEFSWKMAIKYLDKRLVNQLGRSEMYFLDGRPINDDSFLEGMTRELCQEYSLLLLDVIADLILPIGFKYPTLLTSLHELVIDGFKPVSSITQRKTVVWVDDIHWNNPKYSIVERFLFELLMKNAEPFLVAPKYFDQEALSMLSGKLVTGQPLTGTTTGDSDEMKRKSWDAFSILLRFGFMLLLRASNCSLIVLHVNQKIAEIIDAFALLDLAESEGHCVMNLKNTATTPEERNGIVMSFVEKVLNTPPVQNQISTSSSRLPTAVSSSSSSELSSLSSRAASDDMADDNDHLLEKMSLDDFALSDSEEEDSFEDSNFAV</sequence>
<proteinExistence type="predicted"/>
<accession>A0ABP1QKH4</accession>
<evidence type="ECO:0000313" key="3">
    <source>
        <dbReference type="Proteomes" id="UP001642540"/>
    </source>
</evidence>
<feature type="region of interest" description="Disordered" evidence="1">
    <location>
        <begin position="285"/>
        <end position="353"/>
    </location>
</feature>
<evidence type="ECO:0000256" key="1">
    <source>
        <dbReference type="SAM" id="MobiDB-lite"/>
    </source>
</evidence>
<evidence type="ECO:0000313" key="2">
    <source>
        <dbReference type="EMBL" id="CAL8106739.1"/>
    </source>
</evidence>
<organism evidence="2 3">
    <name type="scientific">Orchesella dallaii</name>
    <dbReference type="NCBI Taxonomy" id="48710"/>
    <lineage>
        <taxon>Eukaryota</taxon>
        <taxon>Metazoa</taxon>
        <taxon>Ecdysozoa</taxon>
        <taxon>Arthropoda</taxon>
        <taxon>Hexapoda</taxon>
        <taxon>Collembola</taxon>
        <taxon>Entomobryomorpha</taxon>
        <taxon>Entomobryoidea</taxon>
        <taxon>Orchesellidae</taxon>
        <taxon>Orchesellinae</taxon>
        <taxon>Orchesella</taxon>
    </lineage>
</organism>
<dbReference type="Proteomes" id="UP001642540">
    <property type="component" value="Unassembled WGS sequence"/>
</dbReference>
<dbReference type="EMBL" id="CAXLJM020000038">
    <property type="protein sequence ID" value="CAL8106739.1"/>
    <property type="molecule type" value="Genomic_DNA"/>
</dbReference>
<reference evidence="2 3" key="1">
    <citation type="submission" date="2024-08" db="EMBL/GenBank/DDBJ databases">
        <authorList>
            <person name="Cucini C."/>
            <person name="Frati F."/>
        </authorList>
    </citation>
    <scope>NUCLEOTIDE SEQUENCE [LARGE SCALE GENOMIC DNA]</scope>
</reference>
<feature type="compositionally biased region" description="Basic and acidic residues" evidence="1">
    <location>
        <begin position="322"/>
        <end position="332"/>
    </location>
</feature>
<comment type="caution">
    <text evidence="2">The sequence shown here is derived from an EMBL/GenBank/DDBJ whole genome shotgun (WGS) entry which is preliminary data.</text>
</comment>
<gene>
    <name evidence="2" type="ORF">ODALV1_LOCUS12453</name>
</gene>
<keyword evidence="3" id="KW-1185">Reference proteome</keyword>
<protein>
    <submittedName>
        <fullName evidence="2">Uncharacterized protein</fullName>
    </submittedName>
</protein>